<dbReference type="GO" id="GO:0005886">
    <property type="term" value="C:plasma membrane"/>
    <property type="evidence" value="ECO:0007669"/>
    <property type="project" value="UniProtKB-SubCell"/>
</dbReference>
<organism evidence="8">
    <name type="scientific">bioreactor metagenome</name>
    <dbReference type="NCBI Taxonomy" id="1076179"/>
    <lineage>
        <taxon>unclassified sequences</taxon>
        <taxon>metagenomes</taxon>
        <taxon>ecological metagenomes</taxon>
    </lineage>
</organism>
<comment type="caution">
    <text evidence="8">The sequence shown here is derived from an EMBL/GenBank/DDBJ whole genome shotgun (WGS) entry which is preliminary data.</text>
</comment>
<gene>
    <name evidence="8" type="primary">mepA_48</name>
    <name evidence="8" type="ORF">SDC9_85226</name>
</gene>
<feature type="transmembrane region" description="Helical" evidence="7">
    <location>
        <begin position="20"/>
        <end position="44"/>
    </location>
</feature>
<keyword evidence="3" id="KW-1003">Cell membrane</keyword>
<accession>A0A644ZD32</accession>
<evidence type="ECO:0000256" key="1">
    <source>
        <dbReference type="ARBA" id="ARBA00004651"/>
    </source>
</evidence>
<feature type="transmembrane region" description="Helical" evidence="7">
    <location>
        <begin position="253"/>
        <end position="281"/>
    </location>
</feature>
<feature type="transmembrane region" description="Helical" evidence="7">
    <location>
        <begin position="133"/>
        <end position="154"/>
    </location>
</feature>
<protein>
    <submittedName>
        <fullName evidence="8">Multidrug export protein MepA</fullName>
    </submittedName>
</protein>
<keyword evidence="5 7" id="KW-1133">Transmembrane helix</keyword>
<comment type="subcellular location">
    <subcellularLocation>
        <location evidence="1">Cell membrane</location>
        <topology evidence="1">Multi-pass membrane protein</topology>
    </subcellularLocation>
</comment>
<evidence type="ECO:0000256" key="4">
    <source>
        <dbReference type="ARBA" id="ARBA00022692"/>
    </source>
</evidence>
<dbReference type="PIRSF" id="PIRSF006603">
    <property type="entry name" value="DinF"/>
    <property type="match status" value="1"/>
</dbReference>
<dbReference type="NCBIfam" id="TIGR00797">
    <property type="entry name" value="matE"/>
    <property type="match status" value="1"/>
</dbReference>
<sequence>MFSVLRQKPGFYGRLWKLSLPMILQNLITTSLGFVDTFMVGLLGNDQLSAVTAANTPIFLVQVVIFGVMSGLTVLVCQYWGKGDTVSINRVMGVAAYAGLAVSGLAALVLFLFPEWVMGLVTNNAGLIVLGAPYVRIVGVSYVFNAVSSVYVGMQRSTENPRFGMVVFAISMLLNTFLNYCLIFGKFGAPRLEIAGAALATLTARVVEFSIVFVYAATNRRIPLAPRALLCPGKAMAKSAVVYAGPVIVNETLWGLGTAVMTAIMGHMVISADMLAAYAIMGNIDKFATVACFGLAGSTAVIVGKRIGERASEEEVYNLSCCLLLVSFLLGAAVAVVLAVLLPTVFIPLLYPLFSLTETAVEVAATMCVVYIIMMPMKSFDVSNITGVLRAGGDARAAAILDLIPLWLVAVPLTALTGLVLHAPIWLVCLSIYSENICKMPAGFFRFKSRKWINDVTIREGEA</sequence>
<keyword evidence="4 7" id="KW-0812">Transmembrane</keyword>
<evidence type="ECO:0000256" key="2">
    <source>
        <dbReference type="ARBA" id="ARBA00022448"/>
    </source>
</evidence>
<feature type="transmembrane region" description="Helical" evidence="7">
    <location>
        <begin position="166"/>
        <end position="188"/>
    </location>
</feature>
<feature type="transmembrane region" description="Helical" evidence="7">
    <location>
        <begin position="194"/>
        <end position="217"/>
    </location>
</feature>
<evidence type="ECO:0000313" key="8">
    <source>
        <dbReference type="EMBL" id="MPM38597.1"/>
    </source>
</evidence>
<reference evidence="8" key="1">
    <citation type="submission" date="2019-08" db="EMBL/GenBank/DDBJ databases">
        <authorList>
            <person name="Kucharzyk K."/>
            <person name="Murdoch R.W."/>
            <person name="Higgins S."/>
            <person name="Loffler F."/>
        </authorList>
    </citation>
    <scope>NUCLEOTIDE SEQUENCE</scope>
</reference>
<feature type="transmembrane region" description="Helical" evidence="7">
    <location>
        <begin position="56"/>
        <end position="79"/>
    </location>
</feature>
<dbReference type="Pfam" id="PF01554">
    <property type="entry name" value="MatE"/>
    <property type="match status" value="2"/>
</dbReference>
<dbReference type="InterPro" id="IPR047135">
    <property type="entry name" value="YsiQ"/>
</dbReference>
<dbReference type="GO" id="GO:0042910">
    <property type="term" value="F:xenobiotic transmembrane transporter activity"/>
    <property type="evidence" value="ECO:0007669"/>
    <property type="project" value="InterPro"/>
</dbReference>
<dbReference type="EMBL" id="VSSQ01008339">
    <property type="protein sequence ID" value="MPM38597.1"/>
    <property type="molecule type" value="Genomic_DNA"/>
</dbReference>
<dbReference type="GO" id="GO:0015297">
    <property type="term" value="F:antiporter activity"/>
    <property type="evidence" value="ECO:0007669"/>
    <property type="project" value="InterPro"/>
</dbReference>
<name>A0A644ZD32_9ZZZZ</name>
<keyword evidence="2" id="KW-0813">Transport</keyword>
<keyword evidence="6 7" id="KW-0472">Membrane</keyword>
<feature type="transmembrane region" description="Helical" evidence="7">
    <location>
        <begin position="419"/>
        <end position="438"/>
    </location>
</feature>
<evidence type="ECO:0000256" key="6">
    <source>
        <dbReference type="ARBA" id="ARBA00023136"/>
    </source>
</evidence>
<feature type="transmembrane region" description="Helical" evidence="7">
    <location>
        <begin position="287"/>
        <end position="304"/>
    </location>
</feature>
<dbReference type="PANTHER" id="PTHR42925:SF2">
    <property type="entry name" value="NA+ DRIVEN MULTIDRUG EFFLUX PUMP"/>
    <property type="match status" value="1"/>
</dbReference>
<evidence type="ECO:0000256" key="5">
    <source>
        <dbReference type="ARBA" id="ARBA00022989"/>
    </source>
</evidence>
<dbReference type="AlphaFoldDB" id="A0A644ZD32"/>
<dbReference type="InterPro" id="IPR048279">
    <property type="entry name" value="MdtK-like"/>
</dbReference>
<dbReference type="InterPro" id="IPR002528">
    <property type="entry name" value="MATE_fam"/>
</dbReference>
<evidence type="ECO:0000256" key="7">
    <source>
        <dbReference type="SAM" id="Phobius"/>
    </source>
</evidence>
<feature type="transmembrane region" description="Helical" evidence="7">
    <location>
        <begin position="91"/>
        <end position="113"/>
    </location>
</feature>
<feature type="transmembrane region" description="Helical" evidence="7">
    <location>
        <begin position="316"/>
        <end position="343"/>
    </location>
</feature>
<dbReference type="PANTHER" id="PTHR42925">
    <property type="entry name" value="MULTIDRUG AND TOXIN EFFLUX PROTEIN MATE FAMILY"/>
    <property type="match status" value="1"/>
</dbReference>
<evidence type="ECO:0000256" key="3">
    <source>
        <dbReference type="ARBA" id="ARBA00022475"/>
    </source>
</evidence>
<proteinExistence type="predicted"/>